<proteinExistence type="predicted"/>
<evidence type="ECO:0000313" key="1">
    <source>
        <dbReference type="EMBL" id="PSN59681.1"/>
    </source>
</evidence>
<dbReference type="Proteomes" id="UP000240883">
    <property type="component" value="Unassembled WGS sequence"/>
</dbReference>
<dbReference type="OrthoDB" id="5588148at2759"/>
<protein>
    <recommendedName>
        <fullName evidence="3">Reverse transcriptase domain-containing protein</fullName>
    </recommendedName>
</protein>
<evidence type="ECO:0008006" key="3">
    <source>
        <dbReference type="Google" id="ProtNLM"/>
    </source>
</evidence>
<name>A0A2T2N2M1_CORCC</name>
<dbReference type="EMBL" id="KZ678154">
    <property type="protein sequence ID" value="PSN59681.1"/>
    <property type="molecule type" value="Genomic_DNA"/>
</dbReference>
<dbReference type="PANTHER" id="PTHR24559">
    <property type="entry name" value="TRANSPOSON TY3-I GAG-POL POLYPROTEIN"/>
    <property type="match status" value="1"/>
</dbReference>
<dbReference type="PANTHER" id="PTHR24559:SF444">
    <property type="entry name" value="REVERSE TRANSCRIPTASE DOMAIN-CONTAINING PROTEIN"/>
    <property type="match status" value="1"/>
</dbReference>
<feature type="non-terminal residue" evidence="1">
    <location>
        <position position="1"/>
    </location>
</feature>
<organism evidence="1 2">
    <name type="scientific">Corynespora cassiicola Philippines</name>
    <dbReference type="NCBI Taxonomy" id="1448308"/>
    <lineage>
        <taxon>Eukaryota</taxon>
        <taxon>Fungi</taxon>
        <taxon>Dikarya</taxon>
        <taxon>Ascomycota</taxon>
        <taxon>Pezizomycotina</taxon>
        <taxon>Dothideomycetes</taxon>
        <taxon>Pleosporomycetidae</taxon>
        <taxon>Pleosporales</taxon>
        <taxon>Corynesporascaceae</taxon>
        <taxon>Corynespora</taxon>
    </lineage>
</organism>
<dbReference type="InterPro" id="IPR043128">
    <property type="entry name" value="Rev_trsase/Diguanyl_cyclase"/>
</dbReference>
<keyword evidence="2" id="KW-1185">Reference proteome</keyword>
<reference evidence="1 2" key="1">
    <citation type="journal article" date="2018" name="Front. Microbiol.">
        <title>Genome-Wide Analysis of Corynespora cassiicola Leaf Fall Disease Putative Effectors.</title>
        <authorList>
            <person name="Lopez D."/>
            <person name="Ribeiro S."/>
            <person name="Label P."/>
            <person name="Fumanal B."/>
            <person name="Venisse J.S."/>
            <person name="Kohler A."/>
            <person name="de Oliveira R.R."/>
            <person name="Labutti K."/>
            <person name="Lipzen A."/>
            <person name="Lail K."/>
            <person name="Bauer D."/>
            <person name="Ohm R.A."/>
            <person name="Barry K.W."/>
            <person name="Spatafora J."/>
            <person name="Grigoriev I.V."/>
            <person name="Martin F.M."/>
            <person name="Pujade-Renaud V."/>
        </authorList>
    </citation>
    <scope>NUCLEOTIDE SEQUENCE [LARGE SCALE GENOMIC DNA]</scope>
    <source>
        <strain evidence="1 2">Philippines</strain>
    </source>
</reference>
<evidence type="ECO:0000313" key="2">
    <source>
        <dbReference type="Proteomes" id="UP000240883"/>
    </source>
</evidence>
<dbReference type="Gene3D" id="3.10.10.10">
    <property type="entry name" value="HIV Type 1 Reverse Transcriptase, subunit A, domain 1"/>
    <property type="match status" value="1"/>
</dbReference>
<dbReference type="Gene3D" id="3.30.70.270">
    <property type="match status" value="1"/>
</dbReference>
<dbReference type="STRING" id="1448308.A0A2T2N2M1"/>
<dbReference type="AlphaFoldDB" id="A0A2T2N2M1"/>
<accession>A0A2T2N2M1</accession>
<sequence length="63" mass="7574">FVLPILCIYKINKKLRIYINYYKLNALMKKNAYLILRIDKLLARSSKVKFFTKLNIYAAFNKI</sequence>
<dbReference type="InterPro" id="IPR053134">
    <property type="entry name" value="RNA-dir_DNA_polymerase"/>
</dbReference>
<dbReference type="InterPro" id="IPR043502">
    <property type="entry name" value="DNA/RNA_pol_sf"/>
</dbReference>
<dbReference type="SUPFAM" id="SSF56672">
    <property type="entry name" value="DNA/RNA polymerases"/>
    <property type="match status" value="1"/>
</dbReference>
<gene>
    <name evidence="1" type="ORF">BS50DRAFT_507980</name>
</gene>